<dbReference type="AlphaFoldDB" id="A0A327TAB4"/>
<reference evidence="1 2" key="1">
    <citation type="submission" date="2018-06" db="EMBL/GenBank/DDBJ databases">
        <title>Genomic Encyclopedia of Archaeal and Bacterial Type Strains, Phase II (KMG-II): from individual species to whole genera.</title>
        <authorList>
            <person name="Goeker M."/>
        </authorList>
    </citation>
    <scope>NUCLEOTIDE SEQUENCE [LARGE SCALE GENOMIC DNA]</scope>
    <source>
        <strain evidence="1 2">DSM 14825</strain>
    </source>
</reference>
<dbReference type="EMBL" id="QLLR01000001">
    <property type="protein sequence ID" value="RAJ37345.1"/>
    <property type="molecule type" value="Genomic_DNA"/>
</dbReference>
<organism evidence="1 2">
    <name type="scientific">Pedobacter cryoconitis</name>
    <dbReference type="NCBI Taxonomy" id="188932"/>
    <lineage>
        <taxon>Bacteria</taxon>
        <taxon>Pseudomonadati</taxon>
        <taxon>Bacteroidota</taxon>
        <taxon>Sphingobacteriia</taxon>
        <taxon>Sphingobacteriales</taxon>
        <taxon>Sphingobacteriaceae</taxon>
        <taxon>Pedobacter</taxon>
    </lineage>
</organism>
<accession>A0A327TAB4</accession>
<sequence>MVNKGKIIFVNGYWNGGPIGSIMKSTEPGKRYWGSKEGGFKEFEKAAERFFSLYEAPNTHIYLDGSSFMGGDSDGADRFNKGLTDLRVFDDAYFKRYIENADKKGIYSGANISKIEQHNKNARSIHGNLLEGMDKRKHAFYMVTHSEGGGYGAGLAKFLIKEGWKVDTVVHLSTDEAEDFDTPPQPMTYQLGFETGWLKDYITGNYRIKSGVDKWGIANDSNLTWKSVHGYSKNEEVFPYLEDLRSVVIGMFMEKGRIIWKQKPESTPNGTKFGSVNGIRLNYIPKH</sequence>
<proteinExistence type="predicted"/>
<protein>
    <submittedName>
        <fullName evidence="1">Uncharacterized protein</fullName>
    </submittedName>
</protein>
<evidence type="ECO:0000313" key="2">
    <source>
        <dbReference type="Proteomes" id="UP000249754"/>
    </source>
</evidence>
<comment type="caution">
    <text evidence="1">The sequence shown here is derived from an EMBL/GenBank/DDBJ whole genome shotgun (WGS) entry which is preliminary data.</text>
</comment>
<name>A0A327TAB4_9SPHI</name>
<dbReference type="OrthoDB" id="1376075at2"/>
<evidence type="ECO:0000313" key="1">
    <source>
        <dbReference type="EMBL" id="RAJ37345.1"/>
    </source>
</evidence>
<gene>
    <name evidence="1" type="ORF">LY11_00421</name>
</gene>
<dbReference type="RefSeq" id="WP_111632058.1">
    <property type="nucleotide sequence ID" value="NZ_QLLR01000001.1"/>
</dbReference>
<dbReference type="Proteomes" id="UP000249754">
    <property type="component" value="Unassembled WGS sequence"/>
</dbReference>